<dbReference type="EMBL" id="NHYD01003430">
    <property type="protein sequence ID" value="PPQ77989.1"/>
    <property type="molecule type" value="Genomic_DNA"/>
</dbReference>
<keyword evidence="2" id="KW-1185">Reference proteome</keyword>
<accession>A0A409WHK9</accession>
<dbReference type="AlphaFoldDB" id="A0A409WHK9"/>
<gene>
    <name evidence="1" type="ORF">CVT25_015456</name>
</gene>
<protein>
    <submittedName>
        <fullName evidence="1">Uncharacterized protein</fullName>
    </submittedName>
</protein>
<dbReference type="OrthoDB" id="2750929at2759"/>
<comment type="caution">
    <text evidence="1">The sequence shown here is derived from an EMBL/GenBank/DDBJ whole genome shotgun (WGS) entry which is preliminary data.</text>
</comment>
<dbReference type="InParanoid" id="A0A409WHK9"/>
<name>A0A409WHK9_PSICY</name>
<organism evidence="1 2">
    <name type="scientific">Psilocybe cyanescens</name>
    <dbReference type="NCBI Taxonomy" id="93625"/>
    <lineage>
        <taxon>Eukaryota</taxon>
        <taxon>Fungi</taxon>
        <taxon>Dikarya</taxon>
        <taxon>Basidiomycota</taxon>
        <taxon>Agaricomycotina</taxon>
        <taxon>Agaricomycetes</taxon>
        <taxon>Agaricomycetidae</taxon>
        <taxon>Agaricales</taxon>
        <taxon>Agaricineae</taxon>
        <taxon>Strophariaceae</taxon>
        <taxon>Psilocybe</taxon>
    </lineage>
</organism>
<sequence length="286" mass="33229">MFHLNLKPFDLSGTSSPAFQTPGTDGKMIQSLLEYYETASGTRSKSNAILYHLQPFPPNTRGYLYFHVEENKPPITGELRFRICGNPWHFEQGHDLRGRNPWETWNISLFRLARIKQYAGIYHLIRRERLVPADVLSDIQKLPMLEKTSAVLYDIGQPFVIDLSVQDVRFTLMHPKYTAFCCLRQLFCDRPRKIHPYTGKAQVRMVLSALPEDAGQPALLMQYLKFLTPVECIVPNYDFRIKKPEVGEFLMKKTNKGQNDVYKHWKYVVKDHDTDTMIARFIGINS</sequence>
<evidence type="ECO:0000313" key="1">
    <source>
        <dbReference type="EMBL" id="PPQ77989.1"/>
    </source>
</evidence>
<proteinExistence type="predicted"/>
<reference evidence="1 2" key="1">
    <citation type="journal article" date="2018" name="Evol. Lett.">
        <title>Horizontal gene cluster transfer increased hallucinogenic mushroom diversity.</title>
        <authorList>
            <person name="Reynolds H.T."/>
            <person name="Vijayakumar V."/>
            <person name="Gluck-Thaler E."/>
            <person name="Korotkin H.B."/>
            <person name="Matheny P.B."/>
            <person name="Slot J.C."/>
        </authorList>
    </citation>
    <scope>NUCLEOTIDE SEQUENCE [LARGE SCALE GENOMIC DNA]</scope>
    <source>
        <strain evidence="1 2">2631</strain>
    </source>
</reference>
<evidence type="ECO:0000313" key="2">
    <source>
        <dbReference type="Proteomes" id="UP000283269"/>
    </source>
</evidence>
<dbReference type="Proteomes" id="UP000283269">
    <property type="component" value="Unassembled WGS sequence"/>
</dbReference>